<accession>A0A226D2J0</accession>
<dbReference type="Proteomes" id="UP000198287">
    <property type="component" value="Unassembled WGS sequence"/>
</dbReference>
<evidence type="ECO:0000313" key="2">
    <source>
        <dbReference type="Proteomes" id="UP000198287"/>
    </source>
</evidence>
<organism evidence="1 2">
    <name type="scientific">Folsomia candida</name>
    <name type="common">Springtail</name>
    <dbReference type="NCBI Taxonomy" id="158441"/>
    <lineage>
        <taxon>Eukaryota</taxon>
        <taxon>Metazoa</taxon>
        <taxon>Ecdysozoa</taxon>
        <taxon>Arthropoda</taxon>
        <taxon>Hexapoda</taxon>
        <taxon>Collembola</taxon>
        <taxon>Entomobryomorpha</taxon>
        <taxon>Isotomoidea</taxon>
        <taxon>Isotomidae</taxon>
        <taxon>Proisotominae</taxon>
        <taxon>Folsomia</taxon>
    </lineage>
</organism>
<dbReference type="EMBL" id="LNIX01000038">
    <property type="protein sequence ID" value="OXA39429.1"/>
    <property type="molecule type" value="Genomic_DNA"/>
</dbReference>
<sequence>MTKASSPSCQRESIGCRLSSPFGRKKESWWQADGYRWNLKRTVYQPKRKEAKSIVIRDYALLSDGKEVDFKKQEARLVTFEDKKWMETGDFVLVQFHGTFHLSDYIHGRHKGTLDTPEKANARKILELQKTNPTGSTPVKPYEAPGRRHWTPLLRTNLTFAYDHLGVIHSVDLIEGIKIIVAYSKVLGHIHKCYETLQSISMEFFYDTTYNVGDLYLSLLTWRDPCFADNKSVLVASFLHSYTEAIDHSFFFWKLKSKLANFNTNRTIIISDREGSIKKAIRDELGNATHFFCWSHMRRNVADWIEKHHAESHLLGQMESLLNSSGLEEYEELLAEYSVKF</sequence>
<evidence type="ECO:0008006" key="3">
    <source>
        <dbReference type="Google" id="ProtNLM"/>
    </source>
</evidence>
<dbReference type="AlphaFoldDB" id="A0A226D2J0"/>
<gene>
    <name evidence="1" type="ORF">Fcan01_25621</name>
</gene>
<name>A0A226D2J0_FOLCA</name>
<protein>
    <recommendedName>
        <fullName evidence="3">MULE transposase domain-containing protein</fullName>
    </recommendedName>
</protein>
<comment type="caution">
    <text evidence="1">The sequence shown here is derived from an EMBL/GenBank/DDBJ whole genome shotgun (WGS) entry which is preliminary data.</text>
</comment>
<keyword evidence="2" id="KW-1185">Reference proteome</keyword>
<dbReference type="STRING" id="158441.A0A226D2J0"/>
<reference evidence="1 2" key="1">
    <citation type="submission" date="2015-12" db="EMBL/GenBank/DDBJ databases">
        <title>The genome of Folsomia candida.</title>
        <authorList>
            <person name="Faddeeva A."/>
            <person name="Derks M.F."/>
            <person name="Anvar Y."/>
            <person name="Smit S."/>
            <person name="Van Straalen N."/>
            <person name="Roelofs D."/>
        </authorList>
    </citation>
    <scope>NUCLEOTIDE SEQUENCE [LARGE SCALE GENOMIC DNA]</scope>
    <source>
        <strain evidence="1 2">VU population</strain>
        <tissue evidence="1">Whole body</tissue>
    </source>
</reference>
<proteinExistence type="predicted"/>
<evidence type="ECO:0000313" key="1">
    <source>
        <dbReference type="EMBL" id="OXA39429.1"/>
    </source>
</evidence>